<proteinExistence type="predicted"/>
<keyword evidence="2 5" id="KW-0808">Transferase</keyword>
<dbReference type="Pfam" id="PF13579">
    <property type="entry name" value="Glyco_trans_4_4"/>
    <property type="match status" value="1"/>
</dbReference>
<dbReference type="CDD" id="cd03801">
    <property type="entry name" value="GT4_PimA-like"/>
    <property type="match status" value="1"/>
</dbReference>
<sequence>MSTTSGSAGVAGRPGSVVLVLASSTGGVGQHVRSVARGLAAAGQPVLVCGPAATQDQFDFVSAGARFRPVEIPASPTPADARAVSVLRRLLADEQVSVVHAHGLRAGLVAVLARPAAPLVVTWHNAVLAGGVRGALSRLVERVVARGARVTLGASADLVARAVALGAGDARLAPVAAPELPAPRRRRAAVRAEFAVAADQPLILSVGRLHPQKRYDVLVDAAARWRERTPPPVVVIAGSGPAYLPLAARVSAVRAPVTLLGHRTDVADLLTGADLAVVTSDWEARQLFAQEALRAGVPLVATAVGGLPELVGDAAVLVPPGDVDAVDAAVRALLDDEARRAELARLGTARALTWPTEAQTLAQLLALYAELAPGRAGPATPDADAPSTGRR</sequence>
<name>A0ABQ4I4T1_9ACTN</name>
<dbReference type="Pfam" id="PF00534">
    <property type="entry name" value="Glycos_transf_1"/>
    <property type="match status" value="1"/>
</dbReference>
<feature type="domain" description="Glycosyltransferase subfamily 4-like N-terminal" evidence="4">
    <location>
        <begin position="26"/>
        <end position="175"/>
    </location>
</feature>
<comment type="caution">
    <text evidence="5">The sequence shown here is derived from an EMBL/GenBank/DDBJ whole genome shotgun (WGS) entry which is preliminary data.</text>
</comment>
<evidence type="ECO:0000313" key="5">
    <source>
        <dbReference type="EMBL" id="GIJ12882.1"/>
    </source>
</evidence>
<evidence type="ECO:0000256" key="2">
    <source>
        <dbReference type="ARBA" id="ARBA00022679"/>
    </source>
</evidence>
<reference evidence="5 6" key="1">
    <citation type="submission" date="2021-01" db="EMBL/GenBank/DDBJ databases">
        <title>Whole genome shotgun sequence of Verrucosispora andamanensis NBRC 109075.</title>
        <authorList>
            <person name="Komaki H."/>
            <person name="Tamura T."/>
        </authorList>
    </citation>
    <scope>NUCLEOTIDE SEQUENCE [LARGE SCALE GENOMIC DNA]</scope>
    <source>
        <strain evidence="5 6">NBRC 109075</strain>
    </source>
</reference>
<evidence type="ECO:0000259" key="4">
    <source>
        <dbReference type="Pfam" id="PF13579"/>
    </source>
</evidence>
<dbReference type="InterPro" id="IPR001296">
    <property type="entry name" value="Glyco_trans_1"/>
</dbReference>
<keyword evidence="1" id="KW-0328">Glycosyltransferase</keyword>
<protein>
    <submittedName>
        <fullName evidence="5">Glycosyl transferase</fullName>
    </submittedName>
</protein>
<dbReference type="PANTHER" id="PTHR12526">
    <property type="entry name" value="GLYCOSYLTRANSFERASE"/>
    <property type="match status" value="1"/>
</dbReference>
<dbReference type="Gene3D" id="3.40.50.2000">
    <property type="entry name" value="Glycogen Phosphorylase B"/>
    <property type="match status" value="2"/>
</dbReference>
<dbReference type="SUPFAM" id="SSF53756">
    <property type="entry name" value="UDP-Glycosyltransferase/glycogen phosphorylase"/>
    <property type="match status" value="1"/>
</dbReference>
<dbReference type="InterPro" id="IPR028098">
    <property type="entry name" value="Glyco_trans_4-like_N"/>
</dbReference>
<dbReference type="GO" id="GO:0016740">
    <property type="term" value="F:transferase activity"/>
    <property type="evidence" value="ECO:0007669"/>
    <property type="project" value="UniProtKB-KW"/>
</dbReference>
<dbReference type="Proteomes" id="UP000647017">
    <property type="component" value="Unassembled WGS sequence"/>
</dbReference>
<feature type="domain" description="Glycosyl transferase family 1" evidence="3">
    <location>
        <begin position="191"/>
        <end position="345"/>
    </location>
</feature>
<accession>A0ABQ4I4T1</accession>
<organism evidence="5 6">
    <name type="scientific">Micromonospora andamanensis</name>
    <dbReference type="NCBI Taxonomy" id="1287068"/>
    <lineage>
        <taxon>Bacteria</taxon>
        <taxon>Bacillati</taxon>
        <taxon>Actinomycetota</taxon>
        <taxon>Actinomycetes</taxon>
        <taxon>Micromonosporales</taxon>
        <taxon>Micromonosporaceae</taxon>
        <taxon>Micromonospora</taxon>
    </lineage>
</organism>
<dbReference type="PANTHER" id="PTHR12526:SF510">
    <property type="entry name" value="D-INOSITOL 3-PHOSPHATE GLYCOSYLTRANSFERASE"/>
    <property type="match status" value="1"/>
</dbReference>
<dbReference type="RefSeq" id="WP_204014950.1">
    <property type="nucleotide sequence ID" value="NZ_BOOZ01000065.1"/>
</dbReference>
<evidence type="ECO:0000259" key="3">
    <source>
        <dbReference type="Pfam" id="PF00534"/>
    </source>
</evidence>
<evidence type="ECO:0000256" key="1">
    <source>
        <dbReference type="ARBA" id="ARBA00022676"/>
    </source>
</evidence>
<dbReference type="EMBL" id="BOOZ01000065">
    <property type="protein sequence ID" value="GIJ12882.1"/>
    <property type="molecule type" value="Genomic_DNA"/>
</dbReference>
<evidence type="ECO:0000313" key="6">
    <source>
        <dbReference type="Proteomes" id="UP000647017"/>
    </source>
</evidence>
<gene>
    <name evidence="5" type="ORF">Van01_60960</name>
</gene>
<keyword evidence="6" id="KW-1185">Reference proteome</keyword>